<accession>X8JB00</accession>
<protein>
    <submittedName>
        <fullName evidence="1">Uncharacterized protein</fullName>
    </submittedName>
</protein>
<evidence type="ECO:0000313" key="2">
    <source>
        <dbReference type="Proteomes" id="UP000030108"/>
    </source>
</evidence>
<dbReference type="AlphaFoldDB" id="X8JB00"/>
<dbReference type="Proteomes" id="UP000030108">
    <property type="component" value="Unassembled WGS sequence"/>
</dbReference>
<sequence>MQADSSIAQEFTSQELLVNTINQTEDKGDVFPVYAYVGIPSGVLSWVDANVIAKEFVVMKEGGTKVQGSMNVQGELKGFRWALVSKSPESYLIIVFQSDEEIIATFTSTQTISDSVTSTKQAGEWRNT</sequence>
<dbReference type="EMBL" id="JATN01000319">
    <property type="protein sequence ID" value="EUC60451.1"/>
    <property type="molecule type" value="Genomic_DNA"/>
</dbReference>
<name>X8JB00_9AGAM</name>
<comment type="caution">
    <text evidence="1">The sequence shown here is derived from an EMBL/GenBank/DDBJ whole genome shotgun (WGS) entry which is preliminary data.</text>
</comment>
<proteinExistence type="predicted"/>
<organism evidence="1 2">
    <name type="scientific">Rhizoctonia solani AG-3 Rhs1AP</name>
    <dbReference type="NCBI Taxonomy" id="1086054"/>
    <lineage>
        <taxon>Eukaryota</taxon>
        <taxon>Fungi</taxon>
        <taxon>Dikarya</taxon>
        <taxon>Basidiomycota</taxon>
        <taxon>Agaricomycotina</taxon>
        <taxon>Agaricomycetes</taxon>
        <taxon>Cantharellales</taxon>
        <taxon>Ceratobasidiaceae</taxon>
        <taxon>Rhizoctonia</taxon>
    </lineage>
</organism>
<gene>
    <name evidence="1" type="ORF">RSOL_344690</name>
</gene>
<reference evidence="2" key="1">
    <citation type="journal article" date="2014" name="Genome Announc.">
        <title>Draft genome sequence of the plant-pathogenic soil fungus Rhizoctonia solani anastomosis group 3 strain Rhs1AP.</title>
        <authorList>
            <person name="Cubeta M.A."/>
            <person name="Thomas E."/>
            <person name="Dean R.A."/>
            <person name="Jabaji S."/>
            <person name="Neate S.M."/>
            <person name="Tavantzis S."/>
            <person name="Toda T."/>
            <person name="Vilgalys R."/>
            <person name="Bharathan N."/>
            <person name="Fedorova-Abrams N."/>
            <person name="Pakala S.B."/>
            <person name="Pakala S.M."/>
            <person name="Zafar N."/>
            <person name="Joardar V."/>
            <person name="Losada L."/>
            <person name="Nierman W.C."/>
        </authorList>
    </citation>
    <scope>NUCLEOTIDE SEQUENCE [LARGE SCALE GENOMIC DNA]</scope>
    <source>
        <strain evidence="2">AG-3</strain>
    </source>
</reference>
<evidence type="ECO:0000313" key="1">
    <source>
        <dbReference type="EMBL" id="EUC60451.1"/>
    </source>
</evidence>